<proteinExistence type="predicted"/>
<reference evidence="1" key="1">
    <citation type="submission" date="2014-11" db="EMBL/GenBank/DDBJ databases">
        <authorList>
            <person name="Amaro Gonzalez C."/>
        </authorList>
    </citation>
    <scope>NUCLEOTIDE SEQUENCE</scope>
</reference>
<sequence length="24" mass="2575">MVLTLSGLFCSGIITDSHHMLGNK</sequence>
<reference evidence="1" key="2">
    <citation type="journal article" date="2015" name="Fish Shellfish Immunol.">
        <title>Early steps in the European eel (Anguilla anguilla)-Vibrio vulnificus interaction in the gills: Role of the RtxA13 toxin.</title>
        <authorList>
            <person name="Callol A."/>
            <person name="Pajuelo D."/>
            <person name="Ebbesson L."/>
            <person name="Teles M."/>
            <person name="MacKenzie S."/>
            <person name="Amaro C."/>
        </authorList>
    </citation>
    <scope>NUCLEOTIDE SEQUENCE</scope>
</reference>
<dbReference type="EMBL" id="GBXM01065543">
    <property type="protein sequence ID" value="JAH43034.1"/>
    <property type="molecule type" value="Transcribed_RNA"/>
</dbReference>
<accession>A0A0E9SNU0</accession>
<dbReference type="AlphaFoldDB" id="A0A0E9SNU0"/>
<protein>
    <submittedName>
        <fullName evidence="1">Uncharacterized protein</fullName>
    </submittedName>
</protein>
<evidence type="ECO:0000313" key="1">
    <source>
        <dbReference type="EMBL" id="JAH43034.1"/>
    </source>
</evidence>
<name>A0A0E9SNU0_ANGAN</name>
<organism evidence="1">
    <name type="scientific">Anguilla anguilla</name>
    <name type="common">European freshwater eel</name>
    <name type="synonym">Muraena anguilla</name>
    <dbReference type="NCBI Taxonomy" id="7936"/>
    <lineage>
        <taxon>Eukaryota</taxon>
        <taxon>Metazoa</taxon>
        <taxon>Chordata</taxon>
        <taxon>Craniata</taxon>
        <taxon>Vertebrata</taxon>
        <taxon>Euteleostomi</taxon>
        <taxon>Actinopterygii</taxon>
        <taxon>Neopterygii</taxon>
        <taxon>Teleostei</taxon>
        <taxon>Anguilliformes</taxon>
        <taxon>Anguillidae</taxon>
        <taxon>Anguilla</taxon>
    </lineage>
</organism>